<reference evidence="2 3" key="1">
    <citation type="submission" date="2019-12" db="EMBL/GenBank/DDBJ databases">
        <title>Hymenobacter sp. HMF4947 Genome sequencing and assembly.</title>
        <authorList>
            <person name="Kang H."/>
            <person name="Cha I."/>
            <person name="Kim H."/>
            <person name="Joh K."/>
        </authorList>
    </citation>
    <scope>NUCLEOTIDE SEQUENCE [LARGE SCALE GENOMIC DNA]</scope>
    <source>
        <strain evidence="2 3">HMF4947</strain>
    </source>
</reference>
<sequence>MEPTSSQPFGGTTGSASNPYSASHSDTPSSGESQFSTTAAHATGSSPYPTDSAAPTASGVQGTLNDALASGKKWLNDSGIADKAQQLPKSAKELGNKALTSVSGLTTTQKAVGVGLLAAGVAFLLTRGGKDKSDDGDYRRRPRRSPFDHQHSTKDGDGYYDRKGQRPWGASRYGAGPGPSGKARVNSGSGYTSTPSTSHSADFGRPSSERSDSHGGGHRRDQGPATGSKYDSHKSGGQNPNNLDDLNSAF</sequence>
<feature type="compositionally biased region" description="Polar residues" evidence="1">
    <location>
        <begin position="235"/>
        <end position="250"/>
    </location>
</feature>
<dbReference type="Proteomes" id="UP000441336">
    <property type="component" value="Unassembled WGS sequence"/>
</dbReference>
<feature type="region of interest" description="Disordered" evidence="1">
    <location>
        <begin position="1"/>
        <end position="64"/>
    </location>
</feature>
<protein>
    <submittedName>
        <fullName evidence="2">Uncharacterized protein</fullName>
    </submittedName>
</protein>
<evidence type="ECO:0000313" key="3">
    <source>
        <dbReference type="Proteomes" id="UP000441336"/>
    </source>
</evidence>
<dbReference type="AlphaFoldDB" id="A0A7K1TD88"/>
<evidence type="ECO:0000256" key="1">
    <source>
        <dbReference type="SAM" id="MobiDB-lite"/>
    </source>
</evidence>
<feature type="compositionally biased region" description="Low complexity" evidence="1">
    <location>
        <begin position="187"/>
        <end position="200"/>
    </location>
</feature>
<comment type="caution">
    <text evidence="2">The sequence shown here is derived from an EMBL/GenBank/DDBJ whole genome shotgun (WGS) entry which is preliminary data.</text>
</comment>
<name>A0A7K1TD88_9BACT</name>
<accession>A0A7K1TD88</accession>
<evidence type="ECO:0000313" key="2">
    <source>
        <dbReference type="EMBL" id="MVN76353.1"/>
    </source>
</evidence>
<dbReference type="RefSeq" id="WP_157564169.1">
    <property type="nucleotide sequence ID" value="NZ_WQKZ01000002.1"/>
</dbReference>
<feature type="compositionally biased region" description="Basic and acidic residues" evidence="1">
    <location>
        <begin position="207"/>
        <end position="222"/>
    </location>
</feature>
<gene>
    <name evidence="2" type="ORF">GO988_08455</name>
</gene>
<feature type="region of interest" description="Disordered" evidence="1">
    <location>
        <begin position="125"/>
        <end position="250"/>
    </location>
</feature>
<dbReference type="EMBL" id="WQKZ01000002">
    <property type="protein sequence ID" value="MVN76353.1"/>
    <property type="molecule type" value="Genomic_DNA"/>
</dbReference>
<proteinExistence type="predicted"/>
<feature type="compositionally biased region" description="Basic and acidic residues" evidence="1">
    <location>
        <begin position="128"/>
        <end position="164"/>
    </location>
</feature>
<organism evidence="2 3">
    <name type="scientific">Hymenobacter ginkgonis</name>
    <dbReference type="NCBI Taxonomy" id="2682976"/>
    <lineage>
        <taxon>Bacteria</taxon>
        <taxon>Pseudomonadati</taxon>
        <taxon>Bacteroidota</taxon>
        <taxon>Cytophagia</taxon>
        <taxon>Cytophagales</taxon>
        <taxon>Hymenobacteraceae</taxon>
        <taxon>Hymenobacter</taxon>
    </lineage>
</organism>
<keyword evidence="3" id="KW-1185">Reference proteome</keyword>